<sequence length="183" mass="19756">MAPRISFSILALALFLAVASAGIAAAPPKELSAPFTYYGPKGSSKWGNLSPEYSACSKGKIQSPININRNETVHNKNLKPLIREYKPANATLVTNVCNIGVSSGASPSPRGENNATSVVAVLYQYGRADPFIAKTRTVTEKQVQTLKAPLGIAYKVNERPLQALNGRKVELFKEFQLPKPART</sequence>
<evidence type="ECO:0000313" key="6">
    <source>
        <dbReference type="EMBL" id="KAF2307639.1"/>
    </source>
</evidence>
<comment type="similarity">
    <text evidence="3">Belongs to the alpha-class carbonic anhydrase family.</text>
</comment>
<dbReference type="PANTHER" id="PTHR18952:SF236">
    <property type="entry name" value="ALPHA CARBONIC ANHYDRASE 1, CHLOROPLASTIC"/>
    <property type="match status" value="1"/>
</dbReference>
<evidence type="ECO:0000256" key="1">
    <source>
        <dbReference type="ARBA" id="ARBA00002904"/>
    </source>
</evidence>
<dbReference type="Proteomes" id="UP000467840">
    <property type="component" value="Chromosome 9"/>
</dbReference>
<comment type="function">
    <text evidence="1">Reversible hydration of carbon dioxide.</text>
</comment>
<evidence type="ECO:0000256" key="2">
    <source>
        <dbReference type="ARBA" id="ARBA00004470"/>
    </source>
</evidence>
<dbReference type="GO" id="GO:0008270">
    <property type="term" value="F:zinc ion binding"/>
    <property type="evidence" value="ECO:0007669"/>
    <property type="project" value="InterPro"/>
</dbReference>
<comment type="caution">
    <text evidence="6">The sequence shown here is derived from an EMBL/GenBank/DDBJ whole genome shotgun (WGS) entry which is preliminary data.</text>
</comment>
<dbReference type="Pfam" id="PF00194">
    <property type="entry name" value="Carb_anhydrase"/>
    <property type="match status" value="1"/>
</dbReference>
<reference evidence="6 7" key="1">
    <citation type="journal article" date="2020" name="Mol. Plant">
        <title>The Chromosome-Based Rubber Tree Genome Provides New Insights into Spurge Genome Evolution and Rubber Biosynthesis.</title>
        <authorList>
            <person name="Liu J."/>
            <person name="Shi C."/>
            <person name="Shi C.C."/>
            <person name="Li W."/>
            <person name="Zhang Q.J."/>
            <person name="Zhang Y."/>
            <person name="Li K."/>
            <person name="Lu H.F."/>
            <person name="Shi C."/>
            <person name="Zhu S.T."/>
            <person name="Xiao Z.Y."/>
            <person name="Nan H."/>
            <person name="Yue Y."/>
            <person name="Zhu X.G."/>
            <person name="Wu Y."/>
            <person name="Hong X.N."/>
            <person name="Fan G.Y."/>
            <person name="Tong Y."/>
            <person name="Zhang D."/>
            <person name="Mao C.L."/>
            <person name="Liu Y.L."/>
            <person name="Hao S.J."/>
            <person name="Liu W.Q."/>
            <person name="Lv M.Q."/>
            <person name="Zhang H.B."/>
            <person name="Liu Y."/>
            <person name="Hu-Tang G.R."/>
            <person name="Wang J.P."/>
            <person name="Wang J.H."/>
            <person name="Sun Y.H."/>
            <person name="Ni S.B."/>
            <person name="Chen W.B."/>
            <person name="Zhang X.C."/>
            <person name="Jiao Y.N."/>
            <person name="Eichler E.E."/>
            <person name="Li G.H."/>
            <person name="Liu X."/>
            <person name="Gao L.Z."/>
        </authorList>
    </citation>
    <scope>NUCLEOTIDE SEQUENCE [LARGE SCALE GENOMIC DNA]</scope>
    <source>
        <strain evidence="7">cv. GT1</strain>
        <tissue evidence="6">Leaf</tissue>
    </source>
</reference>
<dbReference type="AlphaFoldDB" id="A0A6A6M6S7"/>
<dbReference type="GO" id="GO:0004089">
    <property type="term" value="F:carbonate dehydratase activity"/>
    <property type="evidence" value="ECO:0007669"/>
    <property type="project" value="InterPro"/>
</dbReference>
<dbReference type="GO" id="GO:0006730">
    <property type="term" value="P:one-carbon metabolic process"/>
    <property type="evidence" value="ECO:0007669"/>
    <property type="project" value="TreeGrafter"/>
</dbReference>
<evidence type="ECO:0000259" key="5">
    <source>
        <dbReference type="SMART" id="SM01057"/>
    </source>
</evidence>
<keyword evidence="7" id="KW-1185">Reference proteome</keyword>
<dbReference type="PANTHER" id="PTHR18952">
    <property type="entry name" value="CARBONIC ANHYDRASE"/>
    <property type="match status" value="1"/>
</dbReference>
<dbReference type="SMART" id="SM01057">
    <property type="entry name" value="Carb_anhydrase"/>
    <property type="match status" value="1"/>
</dbReference>
<feature type="chain" id="PRO_5025633978" description="Alpha-carbonic anhydrase domain-containing protein" evidence="4">
    <location>
        <begin position="22"/>
        <end position="183"/>
    </location>
</feature>
<evidence type="ECO:0000256" key="3">
    <source>
        <dbReference type="ARBA" id="ARBA00006365"/>
    </source>
</evidence>
<comment type="subcellular location">
    <subcellularLocation>
        <location evidence="2">Plastid</location>
        <location evidence="2">Chloroplast stroma</location>
    </subcellularLocation>
</comment>
<dbReference type="Gene3D" id="3.10.200.10">
    <property type="entry name" value="Alpha carbonic anhydrase"/>
    <property type="match status" value="1"/>
</dbReference>
<dbReference type="EMBL" id="JAAGAX010000008">
    <property type="protein sequence ID" value="KAF2307639.1"/>
    <property type="molecule type" value="Genomic_DNA"/>
</dbReference>
<protein>
    <recommendedName>
        <fullName evidence="5">Alpha-carbonic anhydrase domain-containing protein</fullName>
    </recommendedName>
</protein>
<gene>
    <name evidence="6" type="ORF">GH714_030518</name>
</gene>
<dbReference type="InterPro" id="IPR001148">
    <property type="entry name" value="CA_dom"/>
</dbReference>
<dbReference type="GO" id="GO:0009570">
    <property type="term" value="C:chloroplast stroma"/>
    <property type="evidence" value="ECO:0007669"/>
    <property type="project" value="UniProtKB-SubCell"/>
</dbReference>
<dbReference type="InterPro" id="IPR036398">
    <property type="entry name" value="CA_dom_sf"/>
</dbReference>
<evidence type="ECO:0000256" key="4">
    <source>
        <dbReference type="SAM" id="SignalP"/>
    </source>
</evidence>
<evidence type="ECO:0000313" key="7">
    <source>
        <dbReference type="Proteomes" id="UP000467840"/>
    </source>
</evidence>
<name>A0A6A6M6S7_HEVBR</name>
<accession>A0A6A6M6S7</accession>
<dbReference type="InterPro" id="IPR023561">
    <property type="entry name" value="Carbonic_anhydrase_a-class"/>
</dbReference>
<keyword evidence="4" id="KW-0732">Signal</keyword>
<feature type="domain" description="Alpha-carbonic anhydrase" evidence="5">
    <location>
        <begin position="35"/>
        <end position="172"/>
    </location>
</feature>
<proteinExistence type="inferred from homology"/>
<feature type="signal peptide" evidence="4">
    <location>
        <begin position="1"/>
        <end position="21"/>
    </location>
</feature>
<dbReference type="SUPFAM" id="SSF51069">
    <property type="entry name" value="Carbonic anhydrase"/>
    <property type="match status" value="1"/>
</dbReference>
<organism evidence="6 7">
    <name type="scientific">Hevea brasiliensis</name>
    <name type="common">Para rubber tree</name>
    <name type="synonym">Siphonia brasiliensis</name>
    <dbReference type="NCBI Taxonomy" id="3981"/>
    <lineage>
        <taxon>Eukaryota</taxon>
        <taxon>Viridiplantae</taxon>
        <taxon>Streptophyta</taxon>
        <taxon>Embryophyta</taxon>
        <taxon>Tracheophyta</taxon>
        <taxon>Spermatophyta</taxon>
        <taxon>Magnoliopsida</taxon>
        <taxon>eudicotyledons</taxon>
        <taxon>Gunneridae</taxon>
        <taxon>Pentapetalae</taxon>
        <taxon>rosids</taxon>
        <taxon>fabids</taxon>
        <taxon>Malpighiales</taxon>
        <taxon>Euphorbiaceae</taxon>
        <taxon>Crotonoideae</taxon>
        <taxon>Micrandreae</taxon>
        <taxon>Hevea</taxon>
    </lineage>
</organism>